<feature type="transmembrane region" description="Helical" evidence="7">
    <location>
        <begin position="17"/>
        <end position="35"/>
    </location>
</feature>
<evidence type="ECO:0000256" key="4">
    <source>
        <dbReference type="ARBA" id="ARBA00022984"/>
    </source>
</evidence>
<dbReference type="PROSITE" id="PS51257">
    <property type="entry name" value="PROKAR_LIPOPROTEIN"/>
    <property type="match status" value="1"/>
</dbReference>
<keyword evidence="7" id="KW-0812">Transmembrane</keyword>
<evidence type="ECO:0000256" key="7">
    <source>
        <dbReference type="SAM" id="Phobius"/>
    </source>
</evidence>
<dbReference type="SUPFAM" id="SSF143985">
    <property type="entry name" value="L,D-transpeptidase pre-catalytic domain-like"/>
    <property type="match status" value="1"/>
</dbReference>
<dbReference type="PANTHER" id="PTHR30582">
    <property type="entry name" value="L,D-TRANSPEPTIDASE"/>
    <property type="match status" value="1"/>
</dbReference>
<dbReference type="CDD" id="cd16913">
    <property type="entry name" value="YkuD_like"/>
    <property type="match status" value="1"/>
</dbReference>
<keyword evidence="3 6" id="KW-0133">Cell shape</keyword>
<proteinExistence type="predicted"/>
<evidence type="ECO:0000256" key="1">
    <source>
        <dbReference type="ARBA" id="ARBA00004752"/>
    </source>
</evidence>
<evidence type="ECO:0000256" key="6">
    <source>
        <dbReference type="PROSITE-ProRule" id="PRU01373"/>
    </source>
</evidence>
<evidence type="ECO:0000256" key="5">
    <source>
        <dbReference type="ARBA" id="ARBA00023316"/>
    </source>
</evidence>
<comment type="pathway">
    <text evidence="1 6">Cell wall biogenesis; peptidoglycan biosynthesis.</text>
</comment>
<gene>
    <name evidence="9" type="ORF">lacNasYZ03_08620</name>
</gene>
<feature type="domain" description="L,D-TPase catalytic" evidence="8">
    <location>
        <begin position="276"/>
        <end position="403"/>
    </location>
</feature>
<keyword evidence="4 6" id="KW-0573">Peptidoglycan synthesis</keyword>
<dbReference type="Gene3D" id="2.40.440.10">
    <property type="entry name" value="L,D-transpeptidase catalytic domain-like"/>
    <property type="match status" value="1"/>
</dbReference>
<dbReference type="EMBL" id="BOCI01000222">
    <property type="protein sequence ID" value="GHW01175.1"/>
    <property type="molecule type" value="Genomic_DNA"/>
</dbReference>
<comment type="caution">
    <text evidence="9">The sequence shown here is derived from an EMBL/GenBank/DDBJ whole genome shotgun (WGS) entry which is preliminary data.</text>
</comment>
<name>A0ABQ3W3X6_9LACO</name>
<dbReference type="InterPro" id="IPR050979">
    <property type="entry name" value="LD-transpeptidase"/>
</dbReference>
<dbReference type="PROSITE" id="PS52029">
    <property type="entry name" value="LD_TPASE"/>
    <property type="match status" value="1"/>
</dbReference>
<evidence type="ECO:0000313" key="10">
    <source>
        <dbReference type="Proteomes" id="UP000616547"/>
    </source>
</evidence>
<evidence type="ECO:0000256" key="2">
    <source>
        <dbReference type="ARBA" id="ARBA00022679"/>
    </source>
</evidence>
<feature type="active site" description="Proton donor/acceptor" evidence="6">
    <location>
        <position position="358"/>
    </location>
</feature>
<organism evidence="9 10">
    <name type="scientific">Lactobacillus nasalidis</name>
    <dbReference type="NCBI Taxonomy" id="2797258"/>
    <lineage>
        <taxon>Bacteria</taxon>
        <taxon>Bacillati</taxon>
        <taxon>Bacillota</taxon>
        <taxon>Bacilli</taxon>
        <taxon>Lactobacillales</taxon>
        <taxon>Lactobacillaceae</taxon>
        <taxon>Lactobacillus</taxon>
    </lineage>
</organism>
<evidence type="ECO:0000259" key="8">
    <source>
        <dbReference type="PROSITE" id="PS52029"/>
    </source>
</evidence>
<feature type="active site" description="Nucleophile" evidence="6">
    <location>
        <position position="379"/>
    </location>
</feature>
<evidence type="ECO:0000313" key="9">
    <source>
        <dbReference type="EMBL" id="GHW01175.1"/>
    </source>
</evidence>
<accession>A0ABQ3W3X6</accession>
<dbReference type="Gene3D" id="3.10.20.800">
    <property type="match status" value="1"/>
</dbReference>
<keyword evidence="5 6" id="KW-0961">Cell wall biogenesis/degradation</keyword>
<dbReference type="InterPro" id="IPR022029">
    <property type="entry name" value="YoaR-like_PG-bd"/>
</dbReference>
<dbReference type="Pfam" id="PF03734">
    <property type="entry name" value="YkuD"/>
    <property type="match status" value="1"/>
</dbReference>
<dbReference type="InterPro" id="IPR038054">
    <property type="entry name" value="LD_TPept-like_central_sf"/>
</dbReference>
<dbReference type="SUPFAM" id="SSF141523">
    <property type="entry name" value="L,D-transpeptidase catalytic domain-like"/>
    <property type="match status" value="1"/>
</dbReference>
<dbReference type="InterPro" id="IPR005490">
    <property type="entry name" value="LD_TPept_cat_dom"/>
</dbReference>
<evidence type="ECO:0000256" key="3">
    <source>
        <dbReference type="ARBA" id="ARBA00022960"/>
    </source>
</evidence>
<sequence>MTSRKDYRKKNIQGSKYLVIAGVAVIALACAGIWGHNAYQQHQATVLAQNKRQVAYNKKHFNANVSIFGVKVGKLTVAQATKKIQAKAKNKLVYKNGKISAVHDSKVAVISQSTVQKYFDKQYTQLPTSKSYKYQNTSLAKGKSKLKQLMAASVDYKVAGKTFTLPAKTYLTQVSYYSGAIHYDDSSKLTTKLNAMDKEVKTLGKSYKFTTPSGSTITVTNQSYGWGIWTASAKKAVLAAYESGKKTIDGKNHIYGEGYTTQGLGYGKSNNGLGNSYVVVSISSQDLWVVVDGKVAVTVSDVVTGTANKGDNATPKGVWYIMYKQQDATLKGQNDDGSNYSSKVDYWMPFTLSGCGLHDASWRTDWSSTAYLEGGSHGCVNIRPSEIKSVWNAVTTHMPVIVY</sequence>
<dbReference type="RefSeq" id="WP_201332100.1">
    <property type="nucleotide sequence ID" value="NZ_BOCG01000122.1"/>
</dbReference>
<dbReference type="Pfam" id="PF12229">
    <property type="entry name" value="PG_binding_4"/>
    <property type="match status" value="1"/>
</dbReference>
<protein>
    <recommendedName>
        <fullName evidence="8">L,D-TPase catalytic domain-containing protein</fullName>
    </recommendedName>
</protein>
<keyword evidence="7" id="KW-0472">Membrane</keyword>
<keyword evidence="10" id="KW-1185">Reference proteome</keyword>
<dbReference type="Proteomes" id="UP000616547">
    <property type="component" value="Unassembled WGS sequence"/>
</dbReference>
<dbReference type="PANTHER" id="PTHR30582:SF33">
    <property type="entry name" value="EXPORTED PROTEIN"/>
    <property type="match status" value="1"/>
</dbReference>
<keyword evidence="7" id="KW-1133">Transmembrane helix</keyword>
<reference evidence="10" key="1">
    <citation type="submission" date="2021-01" db="EMBL/GenBank/DDBJ databases">
        <title>Draft genome sequence of Nasalis larvatus strain YZ03.</title>
        <authorList>
            <person name="Suzuki-Hashido N."/>
            <person name="Tsuchida S."/>
            <person name="Hayakawa T."/>
        </authorList>
    </citation>
    <scope>NUCLEOTIDE SEQUENCE [LARGE SCALE GENOMIC DNA]</scope>
    <source>
        <strain evidence="10">YZ03</strain>
    </source>
</reference>
<dbReference type="InterPro" id="IPR038063">
    <property type="entry name" value="Transpep_catalytic_dom"/>
</dbReference>
<keyword evidence="2" id="KW-0808">Transferase</keyword>